<dbReference type="Pfam" id="PF00403">
    <property type="entry name" value="HMA"/>
    <property type="match status" value="1"/>
</dbReference>
<accession>A0A1H1ABN3</accession>
<evidence type="ECO:0000313" key="4">
    <source>
        <dbReference type="Proteomes" id="UP000181917"/>
    </source>
</evidence>
<dbReference type="KEGG" id="acry:AC20117_13070"/>
<dbReference type="SUPFAM" id="SSF55008">
    <property type="entry name" value="HMA, heavy metal-associated domain"/>
    <property type="match status" value="1"/>
</dbReference>
<dbReference type="CDD" id="cd00371">
    <property type="entry name" value="HMA"/>
    <property type="match status" value="1"/>
</dbReference>
<keyword evidence="1" id="KW-0479">Metal-binding</keyword>
<evidence type="ECO:0000256" key="1">
    <source>
        <dbReference type="ARBA" id="ARBA00022723"/>
    </source>
</evidence>
<keyword evidence="4" id="KW-1185">Reference proteome</keyword>
<gene>
    <name evidence="3" type="ORF">SAMN04489742_0850</name>
</gene>
<organism evidence="3 4">
    <name type="scientific">Crystallibacter crystallopoietes</name>
    <dbReference type="NCBI Taxonomy" id="37928"/>
    <lineage>
        <taxon>Bacteria</taxon>
        <taxon>Bacillati</taxon>
        <taxon>Actinomycetota</taxon>
        <taxon>Actinomycetes</taxon>
        <taxon>Micrococcales</taxon>
        <taxon>Micrococcaceae</taxon>
        <taxon>Crystallibacter</taxon>
    </lineage>
</organism>
<protein>
    <submittedName>
        <fullName evidence="3">Copper chaperone CopZ</fullName>
    </submittedName>
</protein>
<dbReference type="STRING" id="37928.SAMN04489742_0850"/>
<reference evidence="3 4" key="1">
    <citation type="submission" date="2016-10" db="EMBL/GenBank/DDBJ databases">
        <authorList>
            <person name="de Groot N.N."/>
        </authorList>
    </citation>
    <scope>NUCLEOTIDE SEQUENCE [LARGE SCALE GENOMIC DNA]</scope>
    <source>
        <strain evidence="3 4">DSM 20117</strain>
    </source>
</reference>
<dbReference type="Gene3D" id="3.30.70.100">
    <property type="match status" value="1"/>
</dbReference>
<dbReference type="InterPro" id="IPR006121">
    <property type="entry name" value="HMA_dom"/>
</dbReference>
<evidence type="ECO:0000313" key="3">
    <source>
        <dbReference type="EMBL" id="SDQ37072.1"/>
    </source>
</evidence>
<dbReference type="PROSITE" id="PS01047">
    <property type="entry name" value="HMA_1"/>
    <property type="match status" value="1"/>
</dbReference>
<dbReference type="EMBL" id="FNKH01000002">
    <property type="protein sequence ID" value="SDQ37072.1"/>
    <property type="molecule type" value="Genomic_DNA"/>
</dbReference>
<feature type="domain" description="HMA" evidence="2">
    <location>
        <begin position="43"/>
        <end position="111"/>
    </location>
</feature>
<dbReference type="InterPro" id="IPR036163">
    <property type="entry name" value="HMA_dom_sf"/>
</dbReference>
<dbReference type="PROSITE" id="PS50846">
    <property type="entry name" value="HMA_2"/>
    <property type="match status" value="1"/>
</dbReference>
<dbReference type="OrthoDB" id="9813965at2"/>
<dbReference type="Proteomes" id="UP000181917">
    <property type="component" value="Unassembled WGS sequence"/>
</dbReference>
<sequence length="114" mass="11356">MCGISSHNLPLIQASSGCACCSPQGNSAAEPTVAVDTAGAGHRSTQFKVTGMTCGHCVAGVSEKLGRLEDVADVAVDLVPNGVSTVTVYGTANISPEAVRAAVSEAGYKFAGTV</sequence>
<dbReference type="GO" id="GO:0046872">
    <property type="term" value="F:metal ion binding"/>
    <property type="evidence" value="ECO:0007669"/>
    <property type="project" value="UniProtKB-KW"/>
</dbReference>
<proteinExistence type="predicted"/>
<evidence type="ECO:0000259" key="2">
    <source>
        <dbReference type="PROSITE" id="PS50846"/>
    </source>
</evidence>
<dbReference type="InterPro" id="IPR017969">
    <property type="entry name" value="Heavy-metal-associated_CS"/>
</dbReference>
<name>A0A1H1ABN3_9MICC</name>
<dbReference type="AlphaFoldDB" id="A0A1H1ABN3"/>